<sequence length="242" mass="27435">MESSFKQGANSSQLQNNKTISKNPLFSMDTLNDSATSFRIRNTNNKIPNVPRVPTVYGMPKLKNKTLPKLDSQLAHMMTSEQEQKSQDVVQQQLIKPLQGTMKPKKVKKQKVQEQPLKNEEEKLQFNFEKKCEINENSISMNNEFDKSRISTAKSTMSTVSQKSLANVSSETSLFIDPNTIIDENSVLAQLVKTNVQLLQKCLLLKKKQDLAAKERIQDLKDILIQNGGEEAQEILNKINLK</sequence>
<evidence type="ECO:0000256" key="1">
    <source>
        <dbReference type="SAM" id="MobiDB-lite"/>
    </source>
</evidence>
<organism evidence="2 3">
    <name type="scientific">Stylonychia lemnae</name>
    <name type="common">Ciliate</name>
    <dbReference type="NCBI Taxonomy" id="5949"/>
    <lineage>
        <taxon>Eukaryota</taxon>
        <taxon>Sar</taxon>
        <taxon>Alveolata</taxon>
        <taxon>Ciliophora</taxon>
        <taxon>Intramacronucleata</taxon>
        <taxon>Spirotrichea</taxon>
        <taxon>Stichotrichia</taxon>
        <taxon>Sporadotrichida</taxon>
        <taxon>Oxytrichidae</taxon>
        <taxon>Stylonychinae</taxon>
        <taxon>Stylonychia</taxon>
    </lineage>
</organism>
<feature type="region of interest" description="Disordered" evidence="1">
    <location>
        <begin position="1"/>
        <end position="27"/>
    </location>
</feature>
<accession>A0A078AWW6</accession>
<proteinExistence type="predicted"/>
<dbReference type="AlphaFoldDB" id="A0A078AWW6"/>
<protein>
    <submittedName>
        <fullName evidence="2">Uncharacterized protein</fullName>
    </submittedName>
</protein>
<evidence type="ECO:0000313" key="3">
    <source>
        <dbReference type="Proteomes" id="UP000039865"/>
    </source>
</evidence>
<gene>
    <name evidence="2" type="primary">Contig2167.g2332</name>
    <name evidence="2" type="ORF">STYLEM_14372</name>
</gene>
<dbReference type="InParanoid" id="A0A078AWW6"/>
<name>A0A078AWW6_STYLE</name>
<dbReference type="EMBL" id="CCKQ01013612">
    <property type="protein sequence ID" value="CDW85298.1"/>
    <property type="molecule type" value="Genomic_DNA"/>
</dbReference>
<reference evidence="2 3" key="1">
    <citation type="submission" date="2014-06" db="EMBL/GenBank/DDBJ databases">
        <authorList>
            <person name="Swart Estienne"/>
        </authorList>
    </citation>
    <scope>NUCLEOTIDE SEQUENCE [LARGE SCALE GENOMIC DNA]</scope>
    <source>
        <strain evidence="2 3">130c</strain>
    </source>
</reference>
<evidence type="ECO:0000313" key="2">
    <source>
        <dbReference type="EMBL" id="CDW85298.1"/>
    </source>
</evidence>
<dbReference type="Proteomes" id="UP000039865">
    <property type="component" value="Unassembled WGS sequence"/>
</dbReference>
<keyword evidence="3" id="KW-1185">Reference proteome</keyword>